<gene>
    <name evidence="2" type="ORF">RA0C_0030</name>
</gene>
<name>H8MB09_RIEAD</name>
<accession>H8MB09</accession>
<evidence type="ECO:0000313" key="2">
    <source>
        <dbReference type="EMBL" id="AFD55053.1"/>
    </source>
</evidence>
<dbReference type="PATRIC" id="fig|693978.17.peg.32"/>
<dbReference type="AlphaFoldDB" id="H8MB09"/>
<evidence type="ECO:0000256" key="1">
    <source>
        <dbReference type="SAM" id="SignalP"/>
    </source>
</evidence>
<feature type="chain" id="PRO_5003615397" description="DUF4468 domain-containing protein" evidence="1">
    <location>
        <begin position="22"/>
        <end position="217"/>
    </location>
</feature>
<sequence>MRAILTIFLTLFLGAKVFATAQYPDKIIYNGKEFKLHSNPLETYFEKNPDKRPKGGIMSTALWRGYVATFEVKDNQLFLKDIEIQYHDTTSKESYPYKWRSVINEVFPNNEKIKIDWLTGLLVIPHGKLVNYVHMGYGSTYKNYILLEIDKGDLKKEKYFKYKEYEMFKERQFQVFKQTDEYKKIKADLQKDGSSDEFIDSFLRSFVTEYTSKILTE</sequence>
<organism evidence="2 3">
    <name type="scientific">Riemerella anatipestifer (strain ATCC 11845 / DSM 15868 / JCM 9532 / NCTC 11014)</name>
    <dbReference type="NCBI Taxonomy" id="693978"/>
    <lineage>
        <taxon>Bacteria</taxon>
        <taxon>Pseudomonadati</taxon>
        <taxon>Bacteroidota</taxon>
        <taxon>Flavobacteriia</taxon>
        <taxon>Flavobacteriales</taxon>
        <taxon>Weeksellaceae</taxon>
        <taxon>Riemerella</taxon>
    </lineage>
</organism>
<dbReference type="Proteomes" id="UP000010093">
    <property type="component" value="Chromosome"/>
</dbReference>
<proteinExistence type="predicted"/>
<dbReference type="HOGENOM" id="CLU_1271481_0_0_10"/>
<dbReference type="KEGG" id="rai:RA0C_0030"/>
<evidence type="ECO:0000313" key="3">
    <source>
        <dbReference type="Proteomes" id="UP000010093"/>
    </source>
</evidence>
<protein>
    <recommendedName>
        <fullName evidence="4">DUF4468 domain-containing protein</fullName>
    </recommendedName>
</protein>
<reference evidence="2 3" key="1">
    <citation type="journal article" date="2012" name="J. Bacteriol.">
        <title>Complete genome sequence of Riemerella anatipestifer reference strain.</title>
        <authorList>
            <person name="Wang X."/>
            <person name="Zhu D."/>
            <person name="Wang M."/>
            <person name="Cheng A."/>
            <person name="Jia R."/>
            <person name="Zhou Y."/>
            <person name="Chen Z."/>
            <person name="Luo Q."/>
            <person name="Liu F."/>
            <person name="Wang Y."/>
            <person name="Chen X.Y."/>
        </authorList>
    </citation>
    <scope>NUCLEOTIDE SEQUENCE [LARGE SCALE GENOMIC DNA]</scope>
    <source>
        <strain evidence="3">DSM 15868</strain>
    </source>
</reference>
<feature type="signal peptide" evidence="1">
    <location>
        <begin position="1"/>
        <end position="21"/>
    </location>
</feature>
<keyword evidence="1" id="KW-0732">Signal</keyword>
<evidence type="ECO:0008006" key="4">
    <source>
        <dbReference type="Google" id="ProtNLM"/>
    </source>
</evidence>
<dbReference type="EMBL" id="CP003388">
    <property type="protein sequence ID" value="AFD55053.1"/>
    <property type="molecule type" value="Genomic_DNA"/>
</dbReference>